<name>A0A5P9NL42_9GAMM</name>
<evidence type="ECO:0000256" key="1">
    <source>
        <dbReference type="SAM" id="Phobius"/>
    </source>
</evidence>
<feature type="transmembrane region" description="Helical" evidence="1">
    <location>
        <begin position="12"/>
        <end position="33"/>
    </location>
</feature>
<feature type="transmembrane region" description="Helical" evidence="1">
    <location>
        <begin position="220"/>
        <end position="239"/>
    </location>
</feature>
<accession>A0A5P9NL42</accession>
<organism evidence="2 3">
    <name type="scientific">Halioglobus maricola</name>
    <dbReference type="NCBI Taxonomy" id="2601894"/>
    <lineage>
        <taxon>Bacteria</taxon>
        <taxon>Pseudomonadati</taxon>
        <taxon>Pseudomonadota</taxon>
        <taxon>Gammaproteobacteria</taxon>
        <taxon>Cellvibrionales</taxon>
        <taxon>Halieaceae</taxon>
        <taxon>Halioglobus</taxon>
    </lineage>
</organism>
<feature type="transmembrane region" description="Helical" evidence="1">
    <location>
        <begin position="64"/>
        <end position="83"/>
    </location>
</feature>
<proteinExistence type="predicted"/>
<dbReference type="Proteomes" id="UP000326287">
    <property type="component" value="Chromosome"/>
</dbReference>
<feature type="transmembrane region" description="Helical" evidence="1">
    <location>
        <begin position="95"/>
        <end position="113"/>
    </location>
</feature>
<keyword evidence="1" id="KW-0472">Membrane</keyword>
<sequence length="335" mass="38489">MSNLRTDSMRWIYITGLGGCIAIMGLILALAPFSTPDMFVPDQGVHWYYWKLQHPDFWSRFSAWSLYALHQLGLWSVIAWAQAKRPGYTAALHPVNIAALTLNLVFVLLHIGQTKFFYDGLAQDTHVMSSQFSVIFMLVFILLMENSRRGLFFGLKLNFLNGPGGFLRKYHGYYFSWAIVYTFWFHPIEDTLGHLLGTFYTLMLLMQGSLFFTRAHRNRYWTLLLEAFVVLHGAMVAYLSIQGEMWPMFLFGFLAIFVITQIHGIGLGNRTRWLLAIGYIAAVVAHYWGKGSEWIEVLRIPGAEYALVFICAGVIWLLLMLARRLKPPRPDTSPR</sequence>
<dbReference type="KEGG" id="halc:EY643_12975"/>
<feature type="transmembrane region" description="Helical" evidence="1">
    <location>
        <begin position="273"/>
        <end position="289"/>
    </location>
</feature>
<feature type="transmembrane region" description="Helical" evidence="1">
    <location>
        <begin position="192"/>
        <end position="213"/>
    </location>
</feature>
<gene>
    <name evidence="2" type="ORF">EY643_12975</name>
</gene>
<evidence type="ECO:0000313" key="2">
    <source>
        <dbReference type="EMBL" id="QFU76497.1"/>
    </source>
</evidence>
<feature type="transmembrane region" description="Helical" evidence="1">
    <location>
        <begin position="166"/>
        <end position="186"/>
    </location>
</feature>
<feature type="transmembrane region" description="Helical" evidence="1">
    <location>
        <begin position="125"/>
        <end position="145"/>
    </location>
</feature>
<reference evidence="2 3" key="1">
    <citation type="submission" date="2019-02" db="EMBL/GenBank/DDBJ databases">
        <authorList>
            <person name="Li S.-H."/>
        </authorList>
    </citation>
    <scope>NUCLEOTIDE SEQUENCE [LARGE SCALE GENOMIC DNA]</scope>
    <source>
        <strain evidence="2 3">IMCC14385</strain>
    </source>
</reference>
<dbReference type="RefSeq" id="WP_153239639.1">
    <property type="nucleotide sequence ID" value="NZ_CP036422.1"/>
</dbReference>
<evidence type="ECO:0000313" key="3">
    <source>
        <dbReference type="Proteomes" id="UP000326287"/>
    </source>
</evidence>
<keyword evidence="1" id="KW-1133">Transmembrane helix</keyword>
<evidence type="ECO:0008006" key="4">
    <source>
        <dbReference type="Google" id="ProtNLM"/>
    </source>
</evidence>
<dbReference type="EMBL" id="CP036422">
    <property type="protein sequence ID" value="QFU76497.1"/>
    <property type="molecule type" value="Genomic_DNA"/>
</dbReference>
<dbReference type="OrthoDB" id="57937at2"/>
<dbReference type="AlphaFoldDB" id="A0A5P9NL42"/>
<protein>
    <recommendedName>
        <fullName evidence="4">Serine active site containing 1-like protein</fullName>
    </recommendedName>
</protein>
<feature type="transmembrane region" description="Helical" evidence="1">
    <location>
        <begin position="305"/>
        <end position="322"/>
    </location>
</feature>
<keyword evidence="1" id="KW-0812">Transmembrane</keyword>
<keyword evidence="3" id="KW-1185">Reference proteome</keyword>
<feature type="transmembrane region" description="Helical" evidence="1">
    <location>
        <begin position="245"/>
        <end position="266"/>
    </location>
</feature>